<evidence type="ECO:0000256" key="4">
    <source>
        <dbReference type="ARBA" id="ARBA00013208"/>
    </source>
</evidence>
<dbReference type="GO" id="GO:0006465">
    <property type="term" value="P:signal peptide processing"/>
    <property type="evidence" value="ECO:0007669"/>
    <property type="project" value="InterPro"/>
</dbReference>
<evidence type="ECO:0000256" key="6">
    <source>
        <dbReference type="PIRSR" id="PIRSR600223-1"/>
    </source>
</evidence>
<evidence type="ECO:0000256" key="3">
    <source>
        <dbReference type="ARBA" id="ARBA00009370"/>
    </source>
</evidence>
<dbReference type="CDD" id="cd06530">
    <property type="entry name" value="S26_SPase_I"/>
    <property type="match status" value="1"/>
</dbReference>
<evidence type="ECO:0000256" key="8">
    <source>
        <dbReference type="SAM" id="MobiDB-lite"/>
    </source>
</evidence>
<feature type="transmembrane region" description="Helical" evidence="7">
    <location>
        <begin position="27"/>
        <end position="49"/>
    </location>
</feature>
<keyword evidence="7" id="KW-0812">Transmembrane</keyword>
<dbReference type="PANTHER" id="PTHR43390">
    <property type="entry name" value="SIGNAL PEPTIDASE I"/>
    <property type="match status" value="1"/>
</dbReference>
<gene>
    <name evidence="10" type="primary">lepB</name>
    <name evidence="10" type="ORF">C7C46_14910</name>
</gene>
<comment type="similarity">
    <text evidence="3 7">Belongs to the peptidase S26 family.</text>
</comment>
<dbReference type="Pfam" id="PF10502">
    <property type="entry name" value="Peptidase_S26"/>
    <property type="match status" value="1"/>
</dbReference>
<dbReference type="InterPro" id="IPR019533">
    <property type="entry name" value="Peptidase_S26"/>
</dbReference>
<feature type="transmembrane region" description="Helical" evidence="7">
    <location>
        <begin position="245"/>
        <end position="269"/>
    </location>
</feature>
<dbReference type="OrthoDB" id="9815782at2"/>
<dbReference type="EMBL" id="PYBW01000045">
    <property type="protein sequence ID" value="PYC79154.1"/>
    <property type="molecule type" value="Genomic_DNA"/>
</dbReference>
<dbReference type="PANTHER" id="PTHR43390:SF1">
    <property type="entry name" value="CHLOROPLAST PROCESSING PEPTIDASE"/>
    <property type="match status" value="1"/>
</dbReference>
<keyword evidence="7" id="KW-0472">Membrane</keyword>
<dbReference type="RefSeq" id="WP_110669767.1">
    <property type="nucleotide sequence ID" value="NZ_PYBW01000045.1"/>
</dbReference>
<feature type="domain" description="Peptidase S26" evidence="9">
    <location>
        <begin position="37"/>
        <end position="214"/>
    </location>
</feature>
<dbReference type="InterPro" id="IPR000223">
    <property type="entry name" value="Pept_S26A_signal_pept_1"/>
</dbReference>
<evidence type="ECO:0000313" key="11">
    <source>
        <dbReference type="Proteomes" id="UP000248039"/>
    </source>
</evidence>
<dbReference type="NCBIfam" id="TIGR02227">
    <property type="entry name" value="sigpep_I_bact"/>
    <property type="match status" value="1"/>
</dbReference>
<dbReference type="Gene3D" id="2.10.109.10">
    <property type="entry name" value="Umud Fragment, subunit A"/>
    <property type="match status" value="1"/>
</dbReference>
<comment type="caution">
    <text evidence="7">Lacks conserved residue(s) required for the propagation of feature annotation.</text>
</comment>
<evidence type="ECO:0000259" key="9">
    <source>
        <dbReference type="Pfam" id="PF10502"/>
    </source>
</evidence>
<feature type="active site" evidence="6">
    <location>
        <position position="63"/>
    </location>
</feature>
<dbReference type="GO" id="GO:0009003">
    <property type="term" value="F:signal peptidase activity"/>
    <property type="evidence" value="ECO:0007669"/>
    <property type="project" value="UniProtKB-EC"/>
</dbReference>
<comment type="catalytic activity">
    <reaction evidence="1 7">
        <text>Cleavage of hydrophobic, N-terminal signal or leader sequences from secreted and periplasmic proteins.</text>
        <dbReference type="EC" id="3.4.21.89"/>
    </reaction>
</comment>
<accession>A0A2V4NG86</accession>
<reference evidence="10 11" key="1">
    <citation type="submission" date="2018-03" db="EMBL/GenBank/DDBJ databases">
        <title>Bioinformatic expansion and discovery of thiopeptide antibiotics.</title>
        <authorList>
            <person name="Schwalen C.J."/>
            <person name="Hudson G.A."/>
            <person name="Mitchell D.A."/>
        </authorList>
    </citation>
    <scope>NUCLEOTIDE SEQUENCE [LARGE SCALE GENOMIC DNA]</scope>
    <source>
        <strain evidence="10 11">ATCC 21389</strain>
    </source>
</reference>
<dbReference type="EC" id="3.4.21.89" evidence="4 7"/>
<keyword evidence="7" id="KW-0645">Protease</keyword>
<feature type="active site" evidence="6">
    <location>
        <position position="104"/>
    </location>
</feature>
<comment type="caution">
    <text evidence="10">The sequence shown here is derived from an EMBL/GenBank/DDBJ whole genome shotgun (WGS) entry which is preliminary data.</text>
</comment>
<dbReference type="AlphaFoldDB" id="A0A2V4NG86"/>
<dbReference type="PRINTS" id="PR00727">
    <property type="entry name" value="LEADERPTASE"/>
</dbReference>
<protein>
    <recommendedName>
        <fullName evidence="4 7">Signal peptidase I</fullName>
        <ecNumber evidence="4 7">3.4.21.89</ecNumber>
    </recommendedName>
</protein>
<name>A0A2V4NG86_9ACTN</name>
<organism evidence="10 11">
    <name type="scientific">Streptomyces tateyamensis</name>
    <dbReference type="NCBI Taxonomy" id="565073"/>
    <lineage>
        <taxon>Bacteria</taxon>
        <taxon>Bacillati</taxon>
        <taxon>Actinomycetota</taxon>
        <taxon>Actinomycetes</taxon>
        <taxon>Kitasatosporales</taxon>
        <taxon>Streptomycetaceae</taxon>
        <taxon>Streptomyces</taxon>
    </lineage>
</organism>
<evidence type="ECO:0000313" key="10">
    <source>
        <dbReference type="EMBL" id="PYC79154.1"/>
    </source>
</evidence>
<dbReference type="InterPro" id="IPR036286">
    <property type="entry name" value="LexA/Signal_pep-like_sf"/>
</dbReference>
<evidence type="ECO:0000256" key="2">
    <source>
        <dbReference type="ARBA" id="ARBA00004401"/>
    </source>
</evidence>
<keyword evidence="5 7" id="KW-0378">Hydrolase</keyword>
<dbReference type="SUPFAM" id="SSF51306">
    <property type="entry name" value="LexA/Signal peptidase"/>
    <property type="match status" value="1"/>
</dbReference>
<dbReference type="PROSITE" id="PS00761">
    <property type="entry name" value="SPASE_I_3"/>
    <property type="match status" value="1"/>
</dbReference>
<comment type="subcellular location">
    <subcellularLocation>
        <location evidence="2">Cell membrane</location>
        <topology evidence="2">Single-pass type II membrane protein</topology>
    </subcellularLocation>
    <subcellularLocation>
        <location evidence="7">Membrane</location>
        <topology evidence="7">Single-pass type II membrane protein</topology>
    </subcellularLocation>
</comment>
<sequence length="276" mass="28304">MSSLADEAPGPAAAPAAPAPAPRSRRLWGVLQGIALTVGLVLLVGGFVLTAVEYRPSFVPTASMSPTIAAGDTVLVHPLGKAAVGRGDIVVFKDPQWGDETLVKRVIGVGGDTVVCCDPQGRITVNGVPVTEPYLADGLLTAQPSGSAGDAGGSLAGVAQQQLHQTFNAQVPAGRLFVLGDNRLGSLDSRVHLDQLAGSIPVDGVSGRVAATVWPFGHWRTASRTTAFDALPGPAAGQPGPLMPLIWAMLAGTAVIVLVSLTTPAAAVVRWARRRR</sequence>
<dbReference type="InterPro" id="IPR019758">
    <property type="entry name" value="Pept_S26A_signal_pept_1_CS"/>
</dbReference>
<dbReference type="Proteomes" id="UP000248039">
    <property type="component" value="Unassembled WGS sequence"/>
</dbReference>
<keyword evidence="7" id="KW-1133">Transmembrane helix</keyword>
<evidence type="ECO:0000256" key="5">
    <source>
        <dbReference type="ARBA" id="ARBA00022801"/>
    </source>
</evidence>
<keyword evidence="11" id="KW-1185">Reference proteome</keyword>
<dbReference type="GO" id="GO:0004252">
    <property type="term" value="F:serine-type endopeptidase activity"/>
    <property type="evidence" value="ECO:0007669"/>
    <property type="project" value="InterPro"/>
</dbReference>
<evidence type="ECO:0000256" key="7">
    <source>
        <dbReference type="RuleBase" id="RU362042"/>
    </source>
</evidence>
<evidence type="ECO:0000256" key="1">
    <source>
        <dbReference type="ARBA" id="ARBA00000677"/>
    </source>
</evidence>
<feature type="region of interest" description="Disordered" evidence="8">
    <location>
        <begin position="1"/>
        <end position="21"/>
    </location>
</feature>
<dbReference type="GO" id="GO:0005886">
    <property type="term" value="C:plasma membrane"/>
    <property type="evidence" value="ECO:0007669"/>
    <property type="project" value="UniProtKB-SubCell"/>
</dbReference>
<proteinExistence type="inferred from homology"/>